<evidence type="ECO:0000259" key="1">
    <source>
        <dbReference type="Pfam" id="PF13700"/>
    </source>
</evidence>
<evidence type="ECO:0000313" key="2">
    <source>
        <dbReference type="EMBL" id="MBB4893332.1"/>
    </source>
</evidence>
<dbReference type="RefSeq" id="WP_221462681.1">
    <property type="nucleotide sequence ID" value="NZ_JACHJH010000003.1"/>
</dbReference>
<reference evidence="2 3" key="1">
    <citation type="submission" date="2020-08" db="EMBL/GenBank/DDBJ databases">
        <title>Genomic Encyclopedia of Type Strains, Phase III (KMG-III): the genomes of soil and plant-associated and newly described type strains.</title>
        <authorList>
            <person name="Whitman W."/>
        </authorList>
    </citation>
    <scope>NUCLEOTIDE SEQUENCE [LARGE SCALE GENOMIC DNA]</scope>
    <source>
        <strain evidence="2 3">CECT 3266</strain>
    </source>
</reference>
<comment type="caution">
    <text evidence="2">The sequence shown here is derived from an EMBL/GenBank/DDBJ whole genome shotgun (WGS) entry which is preliminary data.</text>
</comment>
<sequence length="183" mass="20453">MATRVFADDELERLRGFPEINKEELSRFFTLTPADLGFIDPGRGRSPKDRIGPAVQLCTLPWLGFVPEDVTSAPPAAVARLSERLRIPVGEKQTRTDHLREVTGYLNWKSAKAMQLKELGEFLLARAMEHDSPSLLFRLACEHLAASRVVRPGVVMCWSGWPPRGRKRAGRPTSGCGTCWRPS</sequence>
<dbReference type="AlphaFoldDB" id="A0A7W7LNY2"/>
<dbReference type="Proteomes" id="UP000556084">
    <property type="component" value="Unassembled WGS sequence"/>
</dbReference>
<evidence type="ECO:0000313" key="3">
    <source>
        <dbReference type="Proteomes" id="UP000556084"/>
    </source>
</evidence>
<dbReference type="InterPro" id="IPR025296">
    <property type="entry name" value="DUF4158"/>
</dbReference>
<proteinExistence type="predicted"/>
<dbReference type="EMBL" id="JACHJH010000003">
    <property type="protein sequence ID" value="MBB4893332.1"/>
    <property type="molecule type" value="Genomic_DNA"/>
</dbReference>
<gene>
    <name evidence="2" type="ORF">FHS39_002363</name>
</gene>
<protein>
    <recommendedName>
        <fullName evidence="1">DUF4158 domain-containing protein</fullName>
    </recommendedName>
</protein>
<feature type="domain" description="DUF4158" evidence="1">
    <location>
        <begin position="6"/>
        <end position="154"/>
    </location>
</feature>
<keyword evidence="3" id="KW-1185">Reference proteome</keyword>
<accession>A0A7W7LNY2</accession>
<dbReference type="Pfam" id="PF13700">
    <property type="entry name" value="DUF4158"/>
    <property type="match status" value="1"/>
</dbReference>
<organism evidence="2 3">
    <name type="scientific">Streptomyces olivoverticillatus</name>
    <dbReference type="NCBI Taxonomy" id="66427"/>
    <lineage>
        <taxon>Bacteria</taxon>
        <taxon>Bacillati</taxon>
        <taxon>Actinomycetota</taxon>
        <taxon>Actinomycetes</taxon>
        <taxon>Kitasatosporales</taxon>
        <taxon>Streptomycetaceae</taxon>
        <taxon>Streptomyces</taxon>
    </lineage>
</organism>
<name>A0A7W7LNY2_9ACTN</name>